<organism evidence="5 6">
    <name type="scientific">Ligilactobacillus salitolerans</name>
    <dbReference type="NCBI Taxonomy" id="1808352"/>
    <lineage>
        <taxon>Bacteria</taxon>
        <taxon>Bacillati</taxon>
        <taxon>Bacillota</taxon>
        <taxon>Bacilli</taxon>
        <taxon>Lactobacillales</taxon>
        <taxon>Lactobacillaceae</taxon>
        <taxon>Ligilactobacillus</taxon>
    </lineage>
</organism>
<proteinExistence type="predicted"/>
<dbReference type="GO" id="GO:0071949">
    <property type="term" value="F:FAD binding"/>
    <property type="evidence" value="ECO:0007669"/>
    <property type="project" value="TreeGrafter"/>
</dbReference>
<keyword evidence="2" id="KW-0274">FAD</keyword>
<dbReference type="OrthoDB" id="9792592at2"/>
<dbReference type="Gene3D" id="3.50.50.60">
    <property type="entry name" value="FAD/NAD(P)-binding domain"/>
    <property type="match status" value="2"/>
</dbReference>
<dbReference type="GO" id="GO:0012501">
    <property type="term" value="P:programmed cell death"/>
    <property type="evidence" value="ECO:0007669"/>
    <property type="project" value="TreeGrafter"/>
</dbReference>
<name>A0A401IQ20_9LACO</name>
<dbReference type="InterPro" id="IPR016156">
    <property type="entry name" value="FAD/NAD-linked_Rdtase_dimer_sf"/>
</dbReference>
<dbReference type="PRINTS" id="PR00469">
    <property type="entry name" value="PNDRDTASEII"/>
</dbReference>
<evidence type="ECO:0000256" key="2">
    <source>
        <dbReference type="ARBA" id="ARBA00022827"/>
    </source>
</evidence>
<dbReference type="PRINTS" id="PR00368">
    <property type="entry name" value="FADPNR"/>
</dbReference>
<dbReference type="SUPFAM" id="SSF55424">
    <property type="entry name" value="FAD/NAD-linked reductases, dimerisation (C-terminal) domain"/>
    <property type="match status" value="1"/>
</dbReference>
<dbReference type="EMBL" id="BFFP01000001">
    <property type="protein sequence ID" value="GBG93637.1"/>
    <property type="molecule type" value="Genomic_DNA"/>
</dbReference>
<protein>
    <submittedName>
        <fullName evidence="5">Pyridine nucleotide-disulfide oxidoreductase</fullName>
    </submittedName>
</protein>
<dbReference type="GO" id="GO:0033108">
    <property type="term" value="P:mitochondrial respiratory chain complex assembly"/>
    <property type="evidence" value="ECO:0007669"/>
    <property type="project" value="TreeGrafter"/>
</dbReference>
<evidence type="ECO:0000313" key="6">
    <source>
        <dbReference type="Proteomes" id="UP000286848"/>
    </source>
</evidence>
<dbReference type="Proteomes" id="UP000286848">
    <property type="component" value="Unassembled WGS sequence"/>
</dbReference>
<dbReference type="SUPFAM" id="SSF51905">
    <property type="entry name" value="FAD/NAD(P)-binding domain"/>
    <property type="match status" value="1"/>
</dbReference>
<dbReference type="GO" id="GO:0005737">
    <property type="term" value="C:cytoplasm"/>
    <property type="evidence" value="ECO:0007669"/>
    <property type="project" value="TreeGrafter"/>
</dbReference>
<dbReference type="InterPro" id="IPR050446">
    <property type="entry name" value="FAD-oxidoreductase/Apoptosis"/>
</dbReference>
<sequence>MTSTEHFKYLLIGGGVVGAAAAAGIREIDPEGSIGMISADVDEPYARPALSKKLWVDHSFTLADTVLGTSKLKNTVVHLEEKVVKLAREKHLVETDTGEIYGYDKLLLATGNTPNRLPGPESDLAIALRSKDDYRKILAFSQPGNHVLVVGSSYIASEIAAGLAQNKVQVTLVVDTDRLFQKSFPAELSQQYHDKYQAEGIEILTGVLADKYEITDDQVQLTLADGRTLNGDGLVMGIGSKPNIDFAQDAGLEMADRGILTNEQFVTSDPDIWAMGDIATYPDQIMGQQRLEHVRHAEIGGRVAGQNMAGAGRVYTWTPYFYSWVYDISWEGLGVLDASQKMYRETLAESGGETIYYFDEEEHLDGILVWNTAHDLDHFRNILRKKPTIAELNSALTLTEIS</sequence>
<comment type="caution">
    <text evidence="5">The sequence shown here is derived from an EMBL/GenBank/DDBJ whole genome shotgun (WGS) entry which is preliminary data.</text>
</comment>
<dbReference type="AlphaFoldDB" id="A0A401IQ20"/>
<evidence type="ECO:0000256" key="1">
    <source>
        <dbReference type="ARBA" id="ARBA00022630"/>
    </source>
</evidence>
<dbReference type="Pfam" id="PF07992">
    <property type="entry name" value="Pyr_redox_2"/>
    <property type="match status" value="1"/>
</dbReference>
<dbReference type="GO" id="GO:0016174">
    <property type="term" value="F:NAD(P)H oxidase H2O2-forming activity"/>
    <property type="evidence" value="ECO:0007669"/>
    <property type="project" value="TreeGrafter"/>
</dbReference>
<keyword evidence="1" id="KW-0285">Flavoprotein</keyword>
<dbReference type="PANTHER" id="PTHR43557">
    <property type="entry name" value="APOPTOSIS-INDUCING FACTOR 1"/>
    <property type="match status" value="1"/>
</dbReference>
<dbReference type="RefSeq" id="WP_124974328.1">
    <property type="nucleotide sequence ID" value="NZ_BFFP01000001.1"/>
</dbReference>
<accession>A0A401IQ20</accession>
<feature type="domain" description="FAD/NAD(P)-binding" evidence="4">
    <location>
        <begin position="8"/>
        <end position="297"/>
    </location>
</feature>
<keyword evidence="3" id="KW-0560">Oxidoreductase</keyword>
<dbReference type="InterPro" id="IPR023753">
    <property type="entry name" value="FAD/NAD-binding_dom"/>
</dbReference>
<dbReference type="PANTHER" id="PTHR43557:SF4">
    <property type="entry name" value="APOPTOSIS-INDUCING FACTOR 1, MITOCHONDRIAL"/>
    <property type="match status" value="1"/>
</dbReference>
<evidence type="ECO:0000256" key="3">
    <source>
        <dbReference type="ARBA" id="ARBA00023002"/>
    </source>
</evidence>
<reference evidence="6" key="1">
    <citation type="journal article" date="2019" name="Int. J. Syst. Evol. Microbiol.">
        <title>Lactobacillus salitolerans sp. nov., a novel lactic acid bacterium isolated from spent mushroom substrates.</title>
        <authorList>
            <person name="Tohno M."/>
            <person name="Tanizawa Y."/>
            <person name="Kojima Y."/>
            <person name="Sakamoto M."/>
            <person name="Nakamura Y."/>
            <person name="Ohkuma M."/>
            <person name="Kobayashi H."/>
        </authorList>
    </citation>
    <scope>NUCLEOTIDE SEQUENCE [LARGE SCALE GENOMIC DNA]</scope>
    <source>
        <strain evidence="6">YK43</strain>
    </source>
</reference>
<evidence type="ECO:0000313" key="5">
    <source>
        <dbReference type="EMBL" id="GBG93637.1"/>
    </source>
</evidence>
<dbReference type="Gene3D" id="3.30.390.30">
    <property type="match status" value="1"/>
</dbReference>
<gene>
    <name evidence="5" type="ORF">LFYK43_00960</name>
</gene>
<evidence type="ECO:0000259" key="4">
    <source>
        <dbReference type="Pfam" id="PF07992"/>
    </source>
</evidence>
<keyword evidence="6" id="KW-1185">Reference proteome</keyword>
<dbReference type="InterPro" id="IPR036188">
    <property type="entry name" value="FAD/NAD-bd_sf"/>
</dbReference>